<accession>A0ABY6TU72</accession>
<protein>
    <submittedName>
        <fullName evidence="2">Uncharacterized protein</fullName>
    </submittedName>
</protein>
<reference evidence="2 3" key="1">
    <citation type="submission" date="2019-06" db="EMBL/GenBank/DDBJ databases">
        <authorList>
            <person name="Broberg M."/>
        </authorList>
    </citation>
    <scope>NUCLEOTIDE SEQUENCE [LARGE SCALE GENOMIC DNA]</scope>
</reference>
<evidence type="ECO:0000256" key="1">
    <source>
        <dbReference type="SAM" id="MobiDB-lite"/>
    </source>
</evidence>
<sequence length="34" mass="3325">MAKTKPAASPKEDKTATPARGSRGAAGGVTKPEG</sequence>
<gene>
    <name evidence="2" type="ORF">CLO192961_LOCUS78146</name>
</gene>
<proteinExistence type="predicted"/>
<feature type="region of interest" description="Disordered" evidence="1">
    <location>
        <begin position="1"/>
        <end position="34"/>
    </location>
</feature>
<evidence type="ECO:0000313" key="3">
    <source>
        <dbReference type="Proteomes" id="UP000766486"/>
    </source>
</evidence>
<comment type="caution">
    <text evidence="2">The sequence shown here is derived from an EMBL/GenBank/DDBJ whole genome shotgun (WGS) entry which is preliminary data.</text>
</comment>
<feature type="non-terminal residue" evidence="2">
    <location>
        <position position="34"/>
    </location>
</feature>
<dbReference type="EMBL" id="CABFNS010000529">
    <property type="protein sequence ID" value="VUC22213.1"/>
    <property type="molecule type" value="Genomic_DNA"/>
</dbReference>
<dbReference type="Proteomes" id="UP000766486">
    <property type="component" value="Unassembled WGS sequence"/>
</dbReference>
<evidence type="ECO:0000313" key="2">
    <source>
        <dbReference type="EMBL" id="VUC22213.1"/>
    </source>
</evidence>
<name>A0ABY6TU72_BIOOC</name>
<organism evidence="2 3">
    <name type="scientific">Bionectria ochroleuca</name>
    <name type="common">Gliocladium roseum</name>
    <dbReference type="NCBI Taxonomy" id="29856"/>
    <lineage>
        <taxon>Eukaryota</taxon>
        <taxon>Fungi</taxon>
        <taxon>Dikarya</taxon>
        <taxon>Ascomycota</taxon>
        <taxon>Pezizomycotina</taxon>
        <taxon>Sordariomycetes</taxon>
        <taxon>Hypocreomycetidae</taxon>
        <taxon>Hypocreales</taxon>
        <taxon>Bionectriaceae</taxon>
        <taxon>Clonostachys</taxon>
    </lineage>
</organism>
<keyword evidence="3" id="KW-1185">Reference proteome</keyword>